<dbReference type="EMBL" id="AWUE01012383">
    <property type="protein sequence ID" value="OMP09295.1"/>
    <property type="molecule type" value="Genomic_DNA"/>
</dbReference>
<evidence type="ECO:0000313" key="2">
    <source>
        <dbReference type="EMBL" id="OMP09295.1"/>
    </source>
</evidence>
<protein>
    <submittedName>
        <fullName evidence="2">Uncharacterized protein</fullName>
    </submittedName>
</protein>
<name>A0A1R3KQD3_9ROSI</name>
<evidence type="ECO:0000256" key="1">
    <source>
        <dbReference type="SAM" id="MobiDB-lite"/>
    </source>
</evidence>
<feature type="region of interest" description="Disordered" evidence="1">
    <location>
        <begin position="1"/>
        <end position="22"/>
    </location>
</feature>
<reference evidence="3" key="1">
    <citation type="submission" date="2013-09" db="EMBL/GenBank/DDBJ databases">
        <title>Corchorus olitorius genome sequencing.</title>
        <authorList>
            <person name="Alam M."/>
            <person name="Haque M.S."/>
            <person name="Islam M.S."/>
            <person name="Emdad E.M."/>
            <person name="Islam M.M."/>
            <person name="Ahmed B."/>
            <person name="Halim A."/>
            <person name="Hossen Q.M.M."/>
            <person name="Hossain M.Z."/>
            <person name="Ahmed R."/>
            <person name="Khan M.M."/>
            <person name="Islam R."/>
            <person name="Rashid M.M."/>
            <person name="Khan S.A."/>
            <person name="Rahman M.S."/>
            <person name="Alam M."/>
            <person name="Yahiya A.S."/>
            <person name="Khan M.S."/>
            <person name="Azam M.S."/>
            <person name="Haque T."/>
            <person name="Lashkar M.Z.H."/>
            <person name="Akhand A.I."/>
            <person name="Morshed G."/>
            <person name="Roy S."/>
            <person name="Uddin K.S."/>
            <person name="Rabeya T."/>
            <person name="Hossain A.S."/>
            <person name="Chowdhury A."/>
            <person name="Snigdha A.R."/>
            <person name="Mortoza M.S."/>
            <person name="Matin S.A."/>
            <person name="Hoque S.M.E."/>
            <person name="Islam M.K."/>
            <person name="Roy D.K."/>
            <person name="Haider R."/>
            <person name="Moosa M.M."/>
            <person name="Elias S.M."/>
            <person name="Hasan A.M."/>
            <person name="Jahan S."/>
            <person name="Shafiuddin M."/>
            <person name="Mahmood N."/>
            <person name="Shommy N.S."/>
        </authorList>
    </citation>
    <scope>NUCLEOTIDE SEQUENCE [LARGE SCALE GENOMIC DNA]</scope>
    <source>
        <strain evidence="3">cv. O-4</strain>
    </source>
</reference>
<comment type="caution">
    <text evidence="2">The sequence shown here is derived from an EMBL/GenBank/DDBJ whole genome shotgun (WGS) entry which is preliminary data.</text>
</comment>
<accession>A0A1R3KQD3</accession>
<organism evidence="2 3">
    <name type="scientific">Corchorus olitorius</name>
    <dbReference type="NCBI Taxonomy" id="93759"/>
    <lineage>
        <taxon>Eukaryota</taxon>
        <taxon>Viridiplantae</taxon>
        <taxon>Streptophyta</taxon>
        <taxon>Embryophyta</taxon>
        <taxon>Tracheophyta</taxon>
        <taxon>Spermatophyta</taxon>
        <taxon>Magnoliopsida</taxon>
        <taxon>eudicotyledons</taxon>
        <taxon>Gunneridae</taxon>
        <taxon>Pentapetalae</taxon>
        <taxon>rosids</taxon>
        <taxon>malvids</taxon>
        <taxon>Malvales</taxon>
        <taxon>Malvaceae</taxon>
        <taxon>Grewioideae</taxon>
        <taxon>Apeibeae</taxon>
        <taxon>Corchorus</taxon>
    </lineage>
</organism>
<evidence type="ECO:0000313" key="3">
    <source>
        <dbReference type="Proteomes" id="UP000187203"/>
    </source>
</evidence>
<gene>
    <name evidence="2" type="ORF">COLO4_05617</name>
</gene>
<dbReference type="AlphaFoldDB" id="A0A1R3KQD3"/>
<sequence length="90" mass="10086">MPLKKPSPNRNCGGSDLAQQPSNGASFKVYVFSLPYLTSDRINFLTVILKAQSPKSALLRTLIHFSWISFEGEIEMDDMGRKLGKGRRAR</sequence>
<keyword evidence="3" id="KW-1185">Reference proteome</keyword>
<proteinExistence type="predicted"/>
<feature type="compositionally biased region" description="Polar residues" evidence="1">
    <location>
        <begin position="8"/>
        <end position="22"/>
    </location>
</feature>
<dbReference type="Proteomes" id="UP000187203">
    <property type="component" value="Unassembled WGS sequence"/>
</dbReference>